<reference evidence="3 4" key="1">
    <citation type="journal article" date="2011" name="Proc. Natl. Acad. Sci. U.S.A.">
        <title>Genome and transcriptome analyses of the mountain pine beetle-fungal symbiont Grosmannia clavigera, a lodgepole pine pathogen.</title>
        <authorList>
            <person name="DiGuistini S."/>
            <person name="Wang Y."/>
            <person name="Liao N.Y."/>
            <person name="Taylor G."/>
            <person name="Tanguay P."/>
            <person name="Feau N."/>
            <person name="Henrissat B."/>
            <person name="Chan S.K."/>
            <person name="Hesse-Orce U."/>
            <person name="Alamouti S.M."/>
            <person name="Tsui C.K.M."/>
            <person name="Docking R.T."/>
            <person name="Levasseur A."/>
            <person name="Haridas S."/>
            <person name="Robertson G."/>
            <person name="Birol I."/>
            <person name="Holt R.A."/>
            <person name="Marra M.A."/>
            <person name="Hamelin R.C."/>
            <person name="Hirst M."/>
            <person name="Jones S.J.M."/>
            <person name="Bohlmann J."/>
            <person name="Breuil C."/>
        </authorList>
    </citation>
    <scope>NUCLEOTIDE SEQUENCE [LARGE SCALE GENOMIC DNA]</scope>
    <source>
        <strain evidence="4">kw1407 / UAMH 11150</strain>
    </source>
</reference>
<feature type="compositionally biased region" description="Pro residues" evidence="2">
    <location>
        <begin position="253"/>
        <end position="264"/>
    </location>
</feature>
<feature type="coiled-coil region" evidence="1">
    <location>
        <begin position="904"/>
        <end position="974"/>
    </location>
</feature>
<dbReference type="STRING" id="655863.F0X9U3"/>
<feature type="compositionally biased region" description="Polar residues" evidence="2">
    <location>
        <begin position="43"/>
        <end position="64"/>
    </location>
</feature>
<sequence length="1280" mass="138110">MNTSRDPTSRLRATLNPLRTSSLGVLHGTANTPLSALSIPSHGTLSVNQTPQSAIQPYNPQQWAPSPAPLDRGHHHFQDLQPQQSPPPPPPYSPPRSQRRPVSGIYETSSPANISAVRAPLPTGQRPSPEPFSGQQSFAPPPGTSRGGSRERRFGLPSFGRRRDATEQVTTIPPSDMHTLTHHAHIPPRPPPSLSPQPPPPPVLQPLQIPNDAIYGATVPPGSRRAASTGAIGTPTSARSRSSSQVRWESGMPIPPPPPGPPPSGSRSQSMNRAVMDPERVASPPTRRPPPTGVASLGPIPPTPAGWVDQEATSTPREPAQGHGAEGPRAQPAGLDYTPNRNSLGETASSANSSREMYESTASSNSSTSSPNAPHAGNNLARNGAVRGEKTLRERRNESRTRTSTRGSVDESSSSQRMSDIVIPSADSIGSLVRRPTINKSTPRSGGGLGSGRLTQFDGTPRTGDTLTGGSIPGTATPPFSPHPMKKRPTVSTPGLYAAGESPMQHAPPTPPSQSRSASKSTTRLQIDTTVAGADDHYSASQLISKETAVRQTGGQFSRGTVERFHQFAQREEAASSDAERVKLFAEFVVSESRIRRERYAAAIGVMGSEIFDLTRDLFRPMVDRRQSVVSQGSGGASAGVSAATSAVAFTPQTSEPSGSKRGSMNSVFRDSPSSAPITPGFSSIALEKAPVSAGMESIGSVGSSGPAMSPTVPPAGWQQSNYMPSLSPILSMSVSEHHDDNSSRGRTASRWWESSSYGGDGAGRLERSKRESKYMGVPKEAREALQWTDNPEPLSGNSLPGPADDAGLGIGGSSSSYYRAYENSSEYPLEKIPEPLHTPQAHVLNAQTSSPALTAPNTPSAAQLDVSRLVTLPPPYPRHHPALSNNHPELSSIRSAVRSLSSLAEVEGAKERFSRESQTARDEAARAAENQRQLMRANLQKEIATGHMSYAGAAAAEAEAAEGEKAQQKALNKAEFDRFQTTVVMPVNELVTGRVARATKLFDELRGRLFVETHEWDPNLPQEEGDEQPELLEKLTLLKWIFEAREMLHRANYDLLTDRNDRYRDMVLTPYRQSGNEEKLAEAEAFFADDVAKREHMFAVESLQRMQEFRDVIEENVLRGVEAQLSAFWDIAPPLGQLLEQIPGDLHGFAIRVPAAEYDETPSYRKHPLQYLFSLLLHAEKSTHQFIESQTNLLCLLHEVKEATVAAKARVAEPEGVQNAKQERARLTEDLQDKVRVVQDQWRAGLGDSIVLVKERVGGWLLETGGWDESLEDGGIGSV</sequence>
<feature type="compositionally biased region" description="Pro residues" evidence="2">
    <location>
        <begin position="84"/>
        <end position="94"/>
    </location>
</feature>
<dbReference type="GeneID" id="25976645"/>
<name>F0X9U3_GROCL</name>
<evidence type="ECO:0000313" key="3">
    <source>
        <dbReference type="EMBL" id="EFX05465.1"/>
    </source>
</evidence>
<keyword evidence="1" id="KW-0175">Coiled coil</keyword>
<organism evidence="4">
    <name type="scientific">Grosmannia clavigera (strain kw1407 / UAMH 11150)</name>
    <name type="common">Blue stain fungus</name>
    <name type="synonym">Graphiocladiella clavigera</name>
    <dbReference type="NCBI Taxonomy" id="655863"/>
    <lineage>
        <taxon>Eukaryota</taxon>
        <taxon>Fungi</taxon>
        <taxon>Dikarya</taxon>
        <taxon>Ascomycota</taxon>
        <taxon>Pezizomycotina</taxon>
        <taxon>Sordariomycetes</taxon>
        <taxon>Sordariomycetidae</taxon>
        <taxon>Ophiostomatales</taxon>
        <taxon>Ophiostomataceae</taxon>
        <taxon>Leptographium</taxon>
    </lineage>
</organism>
<dbReference type="InParanoid" id="F0X9U3"/>
<accession>F0X9U3</accession>
<dbReference type="AlphaFoldDB" id="F0X9U3"/>
<proteinExistence type="predicted"/>
<feature type="region of interest" description="Disordered" evidence="2">
    <location>
        <begin position="650"/>
        <end position="675"/>
    </location>
</feature>
<feature type="compositionally biased region" description="Basic and acidic residues" evidence="2">
    <location>
        <begin position="387"/>
        <end position="401"/>
    </location>
</feature>
<evidence type="ECO:0000313" key="4">
    <source>
        <dbReference type="Proteomes" id="UP000007796"/>
    </source>
</evidence>
<protein>
    <submittedName>
        <fullName evidence="3">Uncharacterized protein</fullName>
    </submittedName>
</protein>
<gene>
    <name evidence="3" type="ORF">CMQ_3534</name>
</gene>
<dbReference type="HOGENOM" id="CLU_002370_0_0_1"/>
<feature type="compositionally biased region" description="Polar residues" evidence="2">
    <location>
        <begin position="651"/>
        <end position="675"/>
    </location>
</feature>
<dbReference type="OrthoDB" id="5367052at2759"/>
<feature type="compositionally biased region" description="Pro residues" evidence="2">
    <location>
        <begin position="187"/>
        <end position="204"/>
    </location>
</feature>
<dbReference type="Proteomes" id="UP000007796">
    <property type="component" value="Unassembled WGS sequence"/>
</dbReference>
<dbReference type="eggNOG" id="ENOG502QURU">
    <property type="taxonomic scope" value="Eukaryota"/>
</dbReference>
<feature type="compositionally biased region" description="Polar residues" evidence="2">
    <location>
        <begin position="234"/>
        <end position="247"/>
    </location>
</feature>
<feature type="region of interest" description="Disordered" evidence="2">
    <location>
        <begin position="736"/>
        <end position="811"/>
    </location>
</feature>
<feature type="compositionally biased region" description="Low complexity" evidence="2">
    <location>
        <begin position="360"/>
        <end position="374"/>
    </location>
</feature>
<feature type="compositionally biased region" description="Polar residues" evidence="2">
    <location>
        <begin position="513"/>
        <end position="523"/>
    </location>
</feature>
<evidence type="ECO:0000256" key="1">
    <source>
        <dbReference type="SAM" id="Coils"/>
    </source>
</evidence>
<feature type="compositionally biased region" description="Polar residues" evidence="2">
    <location>
        <begin position="339"/>
        <end position="355"/>
    </location>
</feature>
<feature type="compositionally biased region" description="Basic and acidic residues" evidence="2">
    <location>
        <begin position="764"/>
        <end position="784"/>
    </location>
</feature>
<dbReference type="EMBL" id="GL629735">
    <property type="protein sequence ID" value="EFX05465.1"/>
    <property type="molecule type" value="Genomic_DNA"/>
</dbReference>
<feature type="region of interest" description="Disordered" evidence="2">
    <location>
        <begin position="43"/>
        <end position="523"/>
    </location>
</feature>
<keyword evidence="4" id="KW-1185">Reference proteome</keyword>
<dbReference type="RefSeq" id="XP_014174947.1">
    <property type="nucleotide sequence ID" value="XM_014319472.1"/>
</dbReference>
<evidence type="ECO:0000256" key="2">
    <source>
        <dbReference type="SAM" id="MobiDB-lite"/>
    </source>
</evidence>